<dbReference type="Gene3D" id="1.10.630.10">
    <property type="entry name" value="Cytochrome P450"/>
    <property type="match status" value="1"/>
</dbReference>
<evidence type="ECO:0000256" key="2">
    <source>
        <dbReference type="ARBA" id="ARBA00004685"/>
    </source>
</evidence>
<evidence type="ECO:0000313" key="13">
    <source>
        <dbReference type="Proteomes" id="UP000624244"/>
    </source>
</evidence>
<comment type="similarity">
    <text evidence="3 10">Belongs to the cytochrome P450 family.</text>
</comment>
<keyword evidence="11" id="KW-1133">Transmembrane helix</keyword>
<protein>
    <recommendedName>
        <fullName evidence="14">Cytochrome P450</fullName>
    </recommendedName>
</protein>
<keyword evidence="11" id="KW-0812">Transmembrane</keyword>
<dbReference type="GO" id="GO:0004497">
    <property type="term" value="F:monooxygenase activity"/>
    <property type="evidence" value="ECO:0007669"/>
    <property type="project" value="UniProtKB-KW"/>
</dbReference>
<dbReference type="PROSITE" id="PS00086">
    <property type="entry name" value="CYTOCHROME_P450"/>
    <property type="match status" value="1"/>
</dbReference>
<proteinExistence type="inferred from homology"/>
<dbReference type="GO" id="GO:0020037">
    <property type="term" value="F:heme binding"/>
    <property type="evidence" value="ECO:0007669"/>
    <property type="project" value="InterPro"/>
</dbReference>
<dbReference type="SUPFAM" id="SSF48264">
    <property type="entry name" value="Cytochrome P450"/>
    <property type="match status" value="1"/>
</dbReference>
<dbReference type="GO" id="GO:0016705">
    <property type="term" value="F:oxidoreductase activity, acting on paired donors, with incorporation or reduction of molecular oxygen"/>
    <property type="evidence" value="ECO:0007669"/>
    <property type="project" value="InterPro"/>
</dbReference>
<gene>
    <name evidence="12" type="ORF">GGP41_004137</name>
</gene>
<dbReference type="InterPro" id="IPR001128">
    <property type="entry name" value="Cyt_P450"/>
</dbReference>
<dbReference type="EMBL" id="WNKQ01000005">
    <property type="protein sequence ID" value="KAF5851326.1"/>
    <property type="molecule type" value="Genomic_DNA"/>
</dbReference>
<evidence type="ECO:0000256" key="11">
    <source>
        <dbReference type="SAM" id="Phobius"/>
    </source>
</evidence>
<dbReference type="PRINTS" id="PR00465">
    <property type="entry name" value="EP450IV"/>
</dbReference>
<comment type="caution">
    <text evidence="12">The sequence shown here is derived from an EMBL/GenBank/DDBJ whole genome shotgun (WGS) entry which is preliminary data.</text>
</comment>
<keyword evidence="4 9" id="KW-0349">Heme</keyword>
<sequence>MIDRLHNKTLSLCSVPPTIYIFVLIAAIPLILWVHHLATKQRPLRGVPILNADEQTPGESWHTKPRELLSKGRKLYPNQPFQILTHGGPKIVLPQRYLEEVRDSQQASFPPYVMSETPWNLPGFDGLMVSHKHAWLLREVISVKLTQSLGVITESLAEEGILVAEELFGNLAPGRWHTVTLLPEVTKIIGRFTARTMLGEELAHNPEYIDISIKYGVTALPAALQFRPWPRILWPIVQYFNPLCKTARCQVQRARQLITKEVERREKLARAAIAAGTKVPKTHDSVAWVLDQSKNKTDQKLDLVGFQLTISMVAIHNTGGHLFTALWCLIAYPKYIPLLREEAISVLKEYGWTRQALAQLKLQDAVHKECLRILRSNLSTARRQVVKGNLTFSDGFTIPNGRRFFVMPPADYQGENEEFYPERWLKKREGEGQANKYSFVTANLENPEFGIGKHACPGRWFANDEMKIALCILLLRYDWKATPDMPKPLFDACEDFPTFKSSLQVQITPREPEIDLASPKM</sequence>
<evidence type="ECO:0000256" key="1">
    <source>
        <dbReference type="ARBA" id="ARBA00001971"/>
    </source>
</evidence>
<dbReference type="InterPro" id="IPR036396">
    <property type="entry name" value="Cyt_P450_sf"/>
</dbReference>
<dbReference type="PANTHER" id="PTHR46206">
    <property type="entry name" value="CYTOCHROME P450"/>
    <property type="match status" value="1"/>
</dbReference>
<keyword evidence="6 10" id="KW-0560">Oxidoreductase</keyword>
<feature type="binding site" description="axial binding residue" evidence="9">
    <location>
        <position position="456"/>
    </location>
    <ligand>
        <name>heme</name>
        <dbReference type="ChEBI" id="CHEBI:30413"/>
    </ligand>
    <ligandPart>
        <name>Fe</name>
        <dbReference type="ChEBI" id="CHEBI:18248"/>
    </ligandPart>
</feature>
<evidence type="ECO:0000256" key="4">
    <source>
        <dbReference type="ARBA" id="ARBA00022617"/>
    </source>
</evidence>
<evidence type="ECO:0000256" key="8">
    <source>
        <dbReference type="ARBA" id="ARBA00023033"/>
    </source>
</evidence>
<keyword evidence="11" id="KW-0472">Membrane</keyword>
<dbReference type="PANTHER" id="PTHR46206:SF2">
    <property type="entry name" value="CYTOCHROME P450 MONOOXYGENASE AUSG-RELATED"/>
    <property type="match status" value="1"/>
</dbReference>
<dbReference type="CDD" id="cd11041">
    <property type="entry name" value="CYP503A1-like"/>
    <property type="match status" value="1"/>
</dbReference>
<dbReference type="AlphaFoldDB" id="A0A8H6DWS4"/>
<keyword evidence="7 9" id="KW-0408">Iron</keyword>
<keyword evidence="5 9" id="KW-0479">Metal-binding</keyword>
<evidence type="ECO:0000313" key="12">
    <source>
        <dbReference type="EMBL" id="KAF5851326.1"/>
    </source>
</evidence>
<accession>A0A8H6DWS4</accession>
<feature type="transmembrane region" description="Helical" evidence="11">
    <location>
        <begin position="12"/>
        <end position="34"/>
    </location>
</feature>
<dbReference type="InterPro" id="IPR017972">
    <property type="entry name" value="Cyt_P450_CS"/>
</dbReference>
<evidence type="ECO:0000256" key="5">
    <source>
        <dbReference type="ARBA" id="ARBA00022723"/>
    </source>
</evidence>
<evidence type="ECO:0000256" key="9">
    <source>
        <dbReference type="PIRSR" id="PIRSR602403-1"/>
    </source>
</evidence>
<dbReference type="Pfam" id="PF00067">
    <property type="entry name" value="p450"/>
    <property type="match status" value="1"/>
</dbReference>
<evidence type="ECO:0000256" key="6">
    <source>
        <dbReference type="ARBA" id="ARBA00023002"/>
    </source>
</evidence>
<comment type="cofactor">
    <cofactor evidence="1 9">
        <name>heme</name>
        <dbReference type="ChEBI" id="CHEBI:30413"/>
    </cofactor>
</comment>
<evidence type="ECO:0000256" key="7">
    <source>
        <dbReference type="ARBA" id="ARBA00023004"/>
    </source>
</evidence>
<dbReference type="InterPro" id="IPR002403">
    <property type="entry name" value="Cyt_P450_E_grp-IV"/>
</dbReference>
<dbReference type="GO" id="GO:0005506">
    <property type="term" value="F:iron ion binding"/>
    <property type="evidence" value="ECO:0007669"/>
    <property type="project" value="InterPro"/>
</dbReference>
<reference evidence="12" key="1">
    <citation type="submission" date="2019-11" db="EMBL/GenBank/DDBJ databases">
        <title>Bipolaris sorokiniana Genome sequencing.</title>
        <authorList>
            <person name="Wang H."/>
        </authorList>
    </citation>
    <scope>NUCLEOTIDE SEQUENCE</scope>
</reference>
<keyword evidence="8 10" id="KW-0503">Monooxygenase</keyword>
<evidence type="ECO:0008006" key="14">
    <source>
        <dbReference type="Google" id="ProtNLM"/>
    </source>
</evidence>
<comment type="pathway">
    <text evidence="2">Mycotoxin biosynthesis.</text>
</comment>
<organism evidence="12 13">
    <name type="scientific">Cochliobolus sativus</name>
    <name type="common">Common root rot and spot blotch fungus</name>
    <name type="synonym">Bipolaris sorokiniana</name>
    <dbReference type="NCBI Taxonomy" id="45130"/>
    <lineage>
        <taxon>Eukaryota</taxon>
        <taxon>Fungi</taxon>
        <taxon>Dikarya</taxon>
        <taxon>Ascomycota</taxon>
        <taxon>Pezizomycotina</taxon>
        <taxon>Dothideomycetes</taxon>
        <taxon>Pleosporomycetidae</taxon>
        <taxon>Pleosporales</taxon>
        <taxon>Pleosporineae</taxon>
        <taxon>Pleosporaceae</taxon>
        <taxon>Bipolaris</taxon>
    </lineage>
</organism>
<evidence type="ECO:0000256" key="10">
    <source>
        <dbReference type="RuleBase" id="RU000461"/>
    </source>
</evidence>
<evidence type="ECO:0000256" key="3">
    <source>
        <dbReference type="ARBA" id="ARBA00010617"/>
    </source>
</evidence>
<name>A0A8H6DWS4_COCSA</name>
<dbReference type="Proteomes" id="UP000624244">
    <property type="component" value="Unassembled WGS sequence"/>
</dbReference>